<evidence type="ECO:0008006" key="6">
    <source>
        <dbReference type="Google" id="ProtNLM"/>
    </source>
</evidence>
<gene>
    <name evidence="4" type="ORF">BGE01nite_42350</name>
</gene>
<reference evidence="4 5" key="1">
    <citation type="submission" date="2019-07" db="EMBL/GenBank/DDBJ databases">
        <title>Whole genome shotgun sequence of Brevifollis gellanilyticus NBRC 108608.</title>
        <authorList>
            <person name="Hosoyama A."/>
            <person name="Uohara A."/>
            <person name="Ohji S."/>
            <person name="Ichikawa N."/>
        </authorList>
    </citation>
    <scope>NUCLEOTIDE SEQUENCE [LARGE SCALE GENOMIC DNA]</scope>
    <source>
        <strain evidence="4 5">NBRC 108608</strain>
    </source>
</reference>
<dbReference type="InterPro" id="IPR036291">
    <property type="entry name" value="NAD(P)-bd_dom_sf"/>
</dbReference>
<dbReference type="InterPro" id="IPR000683">
    <property type="entry name" value="Gfo/Idh/MocA-like_OxRdtase_N"/>
</dbReference>
<dbReference type="AlphaFoldDB" id="A0A512MDY7"/>
<dbReference type="Proteomes" id="UP000321577">
    <property type="component" value="Unassembled WGS sequence"/>
</dbReference>
<dbReference type="Pfam" id="PF22725">
    <property type="entry name" value="GFO_IDH_MocA_C3"/>
    <property type="match status" value="1"/>
</dbReference>
<evidence type="ECO:0000259" key="2">
    <source>
        <dbReference type="Pfam" id="PF01408"/>
    </source>
</evidence>
<evidence type="ECO:0000259" key="3">
    <source>
        <dbReference type="Pfam" id="PF22725"/>
    </source>
</evidence>
<dbReference type="Gene3D" id="3.30.360.10">
    <property type="entry name" value="Dihydrodipicolinate Reductase, domain 2"/>
    <property type="match status" value="1"/>
</dbReference>
<keyword evidence="1" id="KW-0560">Oxidoreductase</keyword>
<dbReference type="PANTHER" id="PTHR43818:SF11">
    <property type="entry name" value="BCDNA.GH03377"/>
    <property type="match status" value="1"/>
</dbReference>
<comment type="caution">
    <text evidence="4">The sequence shown here is derived from an EMBL/GenBank/DDBJ whole genome shotgun (WGS) entry which is preliminary data.</text>
</comment>
<dbReference type="Pfam" id="PF01408">
    <property type="entry name" value="GFO_IDH_MocA"/>
    <property type="match status" value="1"/>
</dbReference>
<protein>
    <recommendedName>
        <fullName evidence="6">Oxidoreductase</fullName>
    </recommendedName>
</protein>
<dbReference type="OrthoDB" id="9815825at2"/>
<evidence type="ECO:0000313" key="5">
    <source>
        <dbReference type="Proteomes" id="UP000321577"/>
    </source>
</evidence>
<dbReference type="EMBL" id="BKAG01000039">
    <property type="protein sequence ID" value="GEP44944.1"/>
    <property type="molecule type" value="Genomic_DNA"/>
</dbReference>
<keyword evidence="5" id="KW-1185">Reference proteome</keyword>
<evidence type="ECO:0000256" key="1">
    <source>
        <dbReference type="ARBA" id="ARBA00023002"/>
    </source>
</evidence>
<dbReference type="SUPFAM" id="SSF51735">
    <property type="entry name" value="NAD(P)-binding Rossmann-fold domains"/>
    <property type="match status" value="1"/>
</dbReference>
<dbReference type="InterPro" id="IPR006311">
    <property type="entry name" value="TAT_signal"/>
</dbReference>
<feature type="domain" description="Gfo/Idh/MocA-like oxidoreductase N-terminal" evidence="2">
    <location>
        <begin position="53"/>
        <end position="183"/>
    </location>
</feature>
<dbReference type="SUPFAM" id="SSF55347">
    <property type="entry name" value="Glyceraldehyde-3-phosphate dehydrogenase-like, C-terminal domain"/>
    <property type="match status" value="1"/>
</dbReference>
<dbReference type="PANTHER" id="PTHR43818">
    <property type="entry name" value="BCDNA.GH03377"/>
    <property type="match status" value="1"/>
</dbReference>
<sequence length="496" mass="55395">MSPDSPSPKPLSGLAKFMDRRSFLRTSAVTGGSLYLATSKSAIAQGETAGRKIKCALVGCGAQGDRLRVASSKIMSGIQWVAVCDIWKYNRTPTARRMAYENKHQVEGPVAEYETIEEMLEKQPDIEAVFIATPDHLHAPFSRMCLEKGKSVYCEKMMSNTIEGARDMVKAGKENNGIFQIGHQRHSNPRYIHLREKIIKKGLLGRVTHCYGQWNRGVAASQPLGIPKNQTIPQEMLTKYGFDSMEQFRNWRWFAKYGGGPISDLGAHQIDMFNWMYEQTPTSLYATGGVDYYDGTPGPDGQPKAKFELPDNVMCLYEYNTPAGIMRAYYQVLTTTGSQGYYEKHMGVSGSAIISESPTYNQVYAEPSNDWSQYASGDNPILVKAPDNVKNKFWEHPRAWAKPAPKSYNVTGTAKAVADARESKALDPWEIPVILDVYPHTPHVANFIESVQKKDPAHLTCNVMQAFKSCVTVLKAYECLKTGQKYNFTPADFEVA</sequence>
<dbReference type="PROSITE" id="PS51318">
    <property type="entry name" value="TAT"/>
    <property type="match status" value="1"/>
</dbReference>
<dbReference type="GO" id="GO:0000166">
    <property type="term" value="F:nucleotide binding"/>
    <property type="evidence" value="ECO:0007669"/>
    <property type="project" value="InterPro"/>
</dbReference>
<dbReference type="Gene3D" id="3.40.50.720">
    <property type="entry name" value="NAD(P)-binding Rossmann-like Domain"/>
    <property type="match status" value="1"/>
</dbReference>
<feature type="domain" description="GFO/IDH/MocA-like oxidoreductase" evidence="3">
    <location>
        <begin position="198"/>
        <end position="336"/>
    </location>
</feature>
<evidence type="ECO:0000313" key="4">
    <source>
        <dbReference type="EMBL" id="GEP44944.1"/>
    </source>
</evidence>
<proteinExistence type="predicted"/>
<dbReference type="GO" id="GO:0016491">
    <property type="term" value="F:oxidoreductase activity"/>
    <property type="evidence" value="ECO:0007669"/>
    <property type="project" value="UniProtKB-KW"/>
</dbReference>
<name>A0A512MDY7_9BACT</name>
<organism evidence="4 5">
    <name type="scientific">Brevifollis gellanilyticus</name>
    <dbReference type="NCBI Taxonomy" id="748831"/>
    <lineage>
        <taxon>Bacteria</taxon>
        <taxon>Pseudomonadati</taxon>
        <taxon>Verrucomicrobiota</taxon>
        <taxon>Verrucomicrobiia</taxon>
        <taxon>Verrucomicrobiales</taxon>
        <taxon>Verrucomicrobiaceae</taxon>
    </lineage>
</organism>
<dbReference type="InterPro" id="IPR055170">
    <property type="entry name" value="GFO_IDH_MocA-like_dom"/>
</dbReference>
<dbReference type="InterPro" id="IPR050463">
    <property type="entry name" value="Gfo/Idh/MocA_oxidrdct_glycsds"/>
</dbReference>
<accession>A0A512MDY7</accession>